<evidence type="ECO:0008006" key="4">
    <source>
        <dbReference type="Google" id="ProtNLM"/>
    </source>
</evidence>
<accession>D2PTB2</accession>
<dbReference type="EMBL" id="CP001736">
    <property type="protein sequence ID" value="ADB29428.1"/>
    <property type="molecule type" value="Genomic_DNA"/>
</dbReference>
<evidence type="ECO:0000256" key="1">
    <source>
        <dbReference type="SAM" id="Phobius"/>
    </source>
</evidence>
<organism evidence="2 3">
    <name type="scientific">Kribbella flavida (strain DSM 17836 / JCM 10339 / NBRC 14399)</name>
    <dbReference type="NCBI Taxonomy" id="479435"/>
    <lineage>
        <taxon>Bacteria</taxon>
        <taxon>Bacillati</taxon>
        <taxon>Actinomycetota</taxon>
        <taxon>Actinomycetes</taxon>
        <taxon>Propionibacteriales</taxon>
        <taxon>Kribbellaceae</taxon>
        <taxon>Kribbella</taxon>
    </lineage>
</organism>
<sequence length="146" mass="16217">MLSRVAQAGLWLVVGVGIVAALLDGAGARSWVPAVAVVVIAASGVLAVRAYRVGATYGPDGIEVRGYFRTRRIQRNQVTQVTDFPAVRWKDTNGKPRWTPISAFSGSSGQLRMIERHNAVCLALLQLWDEERHQKPTRTPRRTRRR</sequence>
<evidence type="ECO:0000313" key="3">
    <source>
        <dbReference type="Proteomes" id="UP000007967"/>
    </source>
</evidence>
<dbReference type="eggNOG" id="ENOG502ZCPK">
    <property type="taxonomic scope" value="Bacteria"/>
</dbReference>
<keyword evidence="1" id="KW-0472">Membrane</keyword>
<name>D2PTB2_KRIFD</name>
<dbReference type="HOGENOM" id="CLU_1795468_0_0_11"/>
<keyword evidence="1" id="KW-0812">Transmembrane</keyword>
<proteinExistence type="predicted"/>
<dbReference type="Proteomes" id="UP000007967">
    <property type="component" value="Chromosome"/>
</dbReference>
<dbReference type="KEGG" id="kfl:Kfla_0304"/>
<reference evidence="3" key="1">
    <citation type="submission" date="2009-09" db="EMBL/GenBank/DDBJ databases">
        <title>The complete genome of Kribbella flavida DSM 17836.</title>
        <authorList>
            <consortium name="US DOE Joint Genome Institute (JGI-PGF)"/>
            <person name="Lucas S."/>
            <person name="Copeland A."/>
            <person name="Lapidus A."/>
            <person name="Glavina del Rio T."/>
            <person name="Dalin E."/>
            <person name="Tice H."/>
            <person name="Bruce D."/>
            <person name="Goodwin L."/>
            <person name="Pitluck S."/>
            <person name="Kyrpides N."/>
            <person name="Mavromatis K."/>
            <person name="Ivanova N."/>
            <person name="Saunders E."/>
            <person name="Brettin T."/>
            <person name="Detter J.C."/>
            <person name="Han C."/>
            <person name="Larimer F."/>
            <person name="Land M."/>
            <person name="Hauser L."/>
            <person name="Markowitz V."/>
            <person name="Cheng J.-F."/>
            <person name="Hugenholtz P."/>
            <person name="Woyke T."/>
            <person name="Wu D."/>
            <person name="Pukall R."/>
            <person name="Klenk H.-P."/>
            <person name="Eisen J.A."/>
        </authorList>
    </citation>
    <scope>NUCLEOTIDE SEQUENCE [LARGE SCALE GENOMIC DNA]</scope>
    <source>
        <strain evidence="3">DSM 17836 / JCM 10339 / NBRC 14399</strain>
    </source>
</reference>
<feature type="transmembrane region" description="Helical" evidence="1">
    <location>
        <begin position="31"/>
        <end position="51"/>
    </location>
</feature>
<keyword evidence="1" id="KW-1133">Transmembrane helix</keyword>
<gene>
    <name evidence="2" type="ordered locus">Kfla_0304</name>
</gene>
<evidence type="ECO:0000313" key="2">
    <source>
        <dbReference type="EMBL" id="ADB29428.1"/>
    </source>
</evidence>
<reference evidence="2 3" key="2">
    <citation type="journal article" date="2010" name="Stand. Genomic Sci.">
        <title>Complete genome sequence of Kribbella flavida type strain (IFO 14399).</title>
        <authorList>
            <person name="Pukall R."/>
            <person name="Lapidus A."/>
            <person name="Glavina Del Rio T."/>
            <person name="Copeland A."/>
            <person name="Tice H."/>
            <person name="Cheng J.-F."/>
            <person name="Lucas S."/>
            <person name="Chen F."/>
            <person name="Nolan M."/>
            <person name="LaButti K."/>
            <person name="Pati A."/>
            <person name="Ivanova N."/>
            <person name="Mavrommatis K."/>
            <person name="Mikhailova N."/>
            <person name="Pitluck S."/>
            <person name="Bruce D."/>
            <person name="Goodwin L."/>
            <person name="Land M."/>
            <person name="Hauser L."/>
            <person name="Chang Y.-J."/>
            <person name="Jeffries C.D."/>
            <person name="Chen A."/>
            <person name="Palaniappan K."/>
            <person name="Chain P."/>
            <person name="Rohde M."/>
            <person name="Goeker M."/>
            <person name="Bristow J."/>
            <person name="Eisen J.A."/>
            <person name="Markowitz V."/>
            <person name="Hugenholtz P."/>
            <person name="Kyrpides N.C."/>
            <person name="Klenk H.-P."/>
            <person name="Brettin T."/>
        </authorList>
    </citation>
    <scope>NUCLEOTIDE SEQUENCE [LARGE SCALE GENOMIC DNA]</scope>
    <source>
        <strain evidence="3">DSM 17836 / JCM 10339 / NBRC 14399</strain>
    </source>
</reference>
<dbReference type="AlphaFoldDB" id="D2PTB2"/>
<protein>
    <recommendedName>
        <fullName evidence="4">PH domain-containing protein</fullName>
    </recommendedName>
</protein>
<keyword evidence="3" id="KW-1185">Reference proteome</keyword>